<dbReference type="Gene3D" id="1.10.12.10">
    <property type="entry name" value="Lyase 2-enoyl-coa Hydratase, Chain A, domain 2"/>
    <property type="match status" value="1"/>
</dbReference>
<dbReference type="NCBIfam" id="NF004781">
    <property type="entry name" value="PRK06127.1"/>
    <property type="match status" value="1"/>
</dbReference>
<comment type="similarity">
    <text evidence="1">Belongs to the enoyl-CoA hydratase/isomerase family.</text>
</comment>
<gene>
    <name evidence="3" type="ORF">MNBD_ALPHA08-2176</name>
</gene>
<dbReference type="InterPro" id="IPR029045">
    <property type="entry name" value="ClpP/crotonase-like_dom_sf"/>
</dbReference>
<dbReference type="GO" id="GO:0006635">
    <property type="term" value="P:fatty acid beta-oxidation"/>
    <property type="evidence" value="ECO:0007669"/>
    <property type="project" value="TreeGrafter"/>
</dbReference>
<accession>A0A3B0R552</accession>
<dbReference type="AlphaFoldDB" id="A0A3B0R552"/>
<dbReference type="CDD" id="cd06558">
    <property type="entry name" value="crotonase-like"/>
    <property type="match status" value="1"/>
</dbReference>
<dbReference type="InterPro" id="IPR001753">
    <property type="entry name" value="Enoyl-CoA_hydra/iso"/>
</dbReference>
<dbReference type="PROSITE" id="PS00166">
    <property type="entry name" value="ENOYL_COA_HYDRATASE"/>
    <property type="match status" value="1"/>
</dbReference>
<dbReference type="EC" id="4.2.1.17" evidence="3"/>
<dbReference type="PANTHER" id="PTHR11941">
    <property type="entry name" value="ENOYL-COA HYDRATASE-RELATED"/>
    <property type="match status" value="1"/>
</dbReference>
<dbReference type="InterPro" id="IPR014748">
    <property type="entry name" value="Enoyl-CoA_hydra_C"/>
</dbReference>
<evidence type="ECO:0000256" key="2">
    <source>
        <dbReference type="ARBA" id="ARBA00023239"/>
    </source>
</evidence>
<proteinExistence type="inferred from homology"/>
<protein>
    <submittedName>
        <fullName evidence="3">Enoyl-CoA hydratase</fullName>
        <ecNumber evidence="3">4.2.1.17</ecNumber>
    </submittedName>
</protein>
<evidence type="ECO:0000256" key="1">
    <source>
        <dbReference type="ARBA" id="ARBA00005254"/>
    </source>
</evidence>
<dbReference type="Gene3D" id="3.90.226.10">
    <property type="entry name" value="2-enoyl-CoA Hydratase, Chain A, domain 1"/>
    <property type="match status" value="1"/>
</dbReference>
<organism evidence="3">
    <name type="scientific">hydrothermal vent metagenome</name>
    <dbReference type="NCBI Taxonomy" id="652676"/>
    <lineage>
        <taxon>unclassified sequences</taxon>
        <taxon>metagenomes</taxon>
        <taxon>ecological metagenomes</taxon>
    </lineage>
</organism>
<dbReference type="PANTHER" id="PTHR11941:SF54">
    <property type="entry name" value="ENOYL-COA HYDRATASE, MITOCHONDRIAL"/>
    <property type="match status" value="1"/>
</dbReference>
<dbReference type="SUPFAM" id="SSF52096">
    <property type="entry name" value="ClpP/crotonase"/>
    <property type="match status" value="1"/>
</dbReference>
<dbReference type="InterPro" id="IPR018376">
    <property type="entry name" value="Enoyl-CoA_hyd/isom_CS"/>
</dbReference>
<reference evidence="3" key="1">
    <citation type="submission" date="2018-06" db="EMBL/GenBank/DDBJ databases">
        <authorList>
            <person name="Zhirakovskaya E."/>
        </authorList>
    </citation>
    <scope>NUCLEOTIDE SEQUENCE</scope>
</reference>
<evidence type="ECO:0000313" key="3">
    <source>
        <dbReference type="EMBL" id="VAV88604.1"/>
    </source>
</evidence>
<keyword evidence="2 3" id="KW-0456">Lyase</keyword>
<sequence>MADKSSDPHIKSWQDKTVGHIQFNRPESKNAISAQMWRDIPQLIEMFDQNKQIRTIVLSGSGCFSSGADITEFSANRSNTQAARTYENLNVRAFEAIANTSKPTIAKIAGFCMGGGLAIALSCDLRVAAENAIFCLPPAKLGLAYPVEGIGQLLSVVSPPVAKEMIFTARRLNALDASRTGLVNEVTTLDQLDDTVETLCQTIAQNAPLTITASKQTIDELHRNRQNPDMDKLATLSAACFDSADYREGQTAFTEKRRPVFKGE</sequence>
<dbReference type="Pfam" id="PF00378">
    <property type="entry name" value="ECH_1"/>
    <property type="match status" value="1"/>
</dbReference>
<dbReference type="EMBL" id="UOEC01000048">
    <property type="protein sequence ID" value="VAV88604.1"/>
    <property type="molecule type" value="Genomic_DNA"/>
</dbReference>
<dbReference type="GO" id="GO:0004300">
    <property type="term" value="F:enoyl-CoA hydratase activity"/>
    <property type="evidence" value="ECO:0007669"/>
    <property type="project" value="UniProtKB-EC"/>
</dbReference>
<name>A0A3B0R552_9ZZZZ</name>